<dbReference type="Pfam" id="PF08213">
    <property type="entry name" value="COX24_C"/>
    <property type="match status" value="1"/>
</dbReference>
<organism evidence="7 8">
    <name type="scientific">Wallemia hederae</name>
    <dbReference type="NCBI Taxonomy" id="1540922"/>
    <lineage>
        <taxon>Eukaryota</taxon>
        <taxon>Fungi</taxon>
        <taxon>Dikarya</taxon>
        <taxon>Basidiomycota</taxon>
        <taxon>Wallemiomycotina</taxon>
        <taxon>Wallemiomycetes</taxon>
        <taxon>Wallemiales</taxon>
        <taxon>Wallemiaceae</taxon>
        <taxon>Wallemia</taxon>
    </lineage>
</organism>
<evidence type="ECO:0000256" key="1">
    <source>
        <dbReference type="ARBA" id="ARBA00004173"/>
    </source>
</evidence>
<name>A0A4T0FK16_9BASI</name>
<sequence length="161" mass="18443">MLSLNRASRGIARLPNQFMSIRSQSSIHSLDRTLYLKQQPHDSAFKGIENKQNLAYESFVAGHRPLFISDPVTSPAPASVDSHKLSDEQVDSILDDIDCALFKVKITEVADHRNAMAKIGLGERIHIDLDSVKRKRKKKMNKHKYRKRRKAQRAERKRLGK</sequence>
<dbReference type="AlphaFoldDB" id="A0A4T0FK16"/>
<evidence type="ECO:0000256" key="3">
    <source>
        <dbReference type="ARBA" id="ARBA00035647"/>
    </source>
</evidence>
<comment type="subcellular location">
    <subcellularLocation>
        <location evidence="1">Mitochondrion</location>
    </subcellularLocation>
</comment>
<keyword evidence="2" id="KW-0496">Mitochondrion</keyword>
<accession>A0A4T0FK16</accession>
<dbReference type="EMBL" id="SPNW01000035">
    <property type="protein sequence ID" value="TIA88651.1"/>
    <property type="molecule type" value="Genomic_DNA"/>
</dbReference>
<dbReference type="SMART" id="SM01155">
    <property type="entry name" value="DUF1713"/>
    <property type="match status" value="1"/>
</dbReference>
<evidence type="ECO:0000256" key="2">
    <source>
        <dbReference type="ARBA" id="ARBA00023128"/>
    </source>
</evidence>
<dbReference type="OrthoDB" id="3361550at2759"/>
<feature type="domain" description="Ribosomal protein mS38 C-terminal" evidence="6">
    <location>
        <begin position="128"/>
        <end position="161"/>
    </location>
</feature>
<comment type="caution">
    <text evidence="7">The sequence shown here is derived from an EMBL/GenBank/DDBJ whole genome shotgun (WGS) entry which is preliminary data.</text>
</comment>
<gene>
    <name evidence="7" type="ORF">E3P99_02477</name>
</gene>
<keyword evidence="8" id="KW-1185">Reference proteome</keyword>
<dbReference type="InterPro" id="IPR013177">
    <property type="entry name" value="Ribosomal_mS38_C"/>
</dbReference>
<evidence type="ECO:0000313" key="7">
    <source>
        <dbReference type="EMBL" id="TIA88651.1"/>
    </source>
</evidence>
<proteinExistence type="inferred from homology"/>
<dbReference type="Proteomes" id="UP000310189">
    <property type="component" value="Unassembled WGS sequence"/>
</dbReference>
<evidence type="ECO:0000259" key="6">
    <source>
        <dbReference type="SMART" id="SM01155"/>
    </source>
</evidence>
<protein>
    <recommendedName>
        <fullName evidence="4">Small ribosomal subunit protein mS38</fullName>
    </recommendedName>
</protein>
<dbReference type="GO" id="GO:0005739">
    <property type="term" value="C:mitochondrion"/>
    <property type="evidence" value="ECO:0007669"/>
    <property type="project" value="UniProtKB-SubCell"/>
</dbReference>
<dbReference type="PANTHER" id="PTHR32035">
    <property type="entry name" value="AURORA KINASE A-INTERACTING PROTEIN"/>
    <property type="match status" value="1"/>
</dbReference>
<evidence type="ECO:0000256" key="5">
    <source>
        <dbReference type="SAM" id="MobiDB-lite"/>
    </source>
</evidence>
<evidence type="ECO:0000256" key="4">
    <source>
        <dbReference type="ARBA" id="ARBA00035682"/>
    </source>
</evidence>
<dbReference type="PANTHER" id="PTHR32035:SF3">
    <property type="entry name" value="SMALL RIBOSOMAL SUBUNIT PROTEIN MS38"/>
    <property type="match status" value="1"/>
</dbReference>
<reference evidence="7 8" key="1">
    <citation type="submission" date="2019-03" db="EMBL/GenBank/DDBJ databases">
        <title>Sequencing 23 genomes of Wallemia ichthyophaga.</title>
        <authorList>
            <person name="Gostincar C."/>
        </authorList>
    </citation>
    <scope>NUCLEOTIDE SEQUENCE [LARGE SCALE GENOMIC DNA]</scope>
    <source>
        <strain evidence="7 8">EXF-5753</strain>
    </source>
</reference>
<comment type="similarity">
    <text evidence="3">Belongs to the mitochondrion-specific ribosomal protein mS38 family.</text>
</comment>
<evidence type="ECO:0000313" key="8">
    <source>
        <dbReference type="Proteomes" id="UP000310189"/>
    </source>
</evidence>
<feature type="region of interest" description="Disordered" evidence="5">
    <location>
        <begin position="134"/>
        <end position="161"/>
    </location>
</feature>